<dbReference type="EMBL" id="GBRH01226221">
    <property type="protein sequence ID" value="JAD71674.1"/>
    <property type="molecule type" value="Transcribed_RNA"/>
</dbReference>
<accession>A0A0A9C5X8</accession>
<sequence length="181" mass="19927">MPCAFLTRLLPGECSSPPCCFFITLRLALLRCGCGACAATAGIHGGRDCSLVRVDRTLLLIPKFNRGIAIWSSPVLLIQDPRLGLLLLHVRLLRRPLGEPPVSQSARTKKPCCHLHRGGSVAFHCSHRQAPMRMTMASCGSSVLVPCFFHVAQYVVSIFIIDIAVLWRTGVYCFPFTFMSL</sequence>
<evidence type="ECO:0000313" key="1">
    <source>
        <dbReference type="EMBL" id="JAD71674.1"/>
    </source>
</evidence>
<organism evidence="1">
    <name type="scientific">Arundo donax</name>
    <name type="common">Giant reed</name>
    <name type="synonym">Donax arundinaceus</name>
    <dbReference type="NCBI Taxonomy" id="35708"/>
    <lineage>
        <taxon>Eukaryota</taxon>
        <taxon>Viridiplantae</taxon>
        <taxon>Streptophyta</taxon>
        <taxon>Embryophyta</taxon>
        <taxon>Tracheophyta</taxon>
        <taxon>Spermatophyta</taxon>
        <taxon>Magnoliopsida</taxon>
        <taxon>Liliopsida</taxon>
        <taxon>Poales</taxon>
        <taxon>Poaceae</taxon>
        <taxon>PACMAD clade</taxon>
        <taxon>Arundinoideae</taxon>
        <taxon>Arundineae</taxon>
        <taxon>Arundo</taxon>
    </lineage>
</organism>
<dbReference type="AlphaFoldDB" id="A0A0A9C5X8"/>
<reference evidence="1" key="2">
    <citation type="journal article" date="2015" name="Data Brief">
        <title>Shoot transcriptome of the giant reed, Arundo donax.</title>
        <authorList>
            <person name="Barrero R.A."/>
            <person name="Guerrero F.D."/>
            <person name="Moolhuijzen P."/>
            <person name="Goolsby J.A."/>
            <person name="Tidwell J."/>
            <person name="Bellgard S.E."/>
            <person name="Bellgard M.I."/>
        </authorList>
    </citation>
    <scope>NUCLEOTIDE SEQUENCE</scope>
    <source>
        <tissue evidence="1">Shoot tissue taken approximately 20 cm above the soil surface</tissue>
    </source>
</reference>
<protein>
    <submittedName>
        <fullName evidence="1">Uncharacterized protein</fullName>
    </submittedName>
</protein>
<reference evidence="1" key="1">
    <citation type="submission" date="2014-09" db="EMBL/GenBank/DDBJ databases">
        <authorList>
            <person name="Magalhaes I.L.F."/>
            <person name="Oliveira U."/>
            <person name="Santos F.R."/>
            <person name="Vidigal T.H.D.A."/>
            <person name="Brescovit A.D."/>
            <person name="Santos A.J."/>
        </authorList>
    </citation>
    <scope>NUCLEOTIDE SEQUENCE</scope>
    <source>
        <tissue evidence="1">Shoot tissue taken approximately 20 cm above the soil surface</tissue>
    </source>
</reference>
<proteinExistence type="predicted"/>
<name>A0A0A9C5X8_ARUDO</name>